<feature type="compositionally biased region" description="Basic and acidic residues" evidence="1">
    <location>
        <begin position="37"/>
        <end position="46"/>
    </location>
</feature>
<dbReference type="Proteomes" id="UP001054889">
    <property type="component" value="Unassembled WGS sequence"/>
</dbReference>
<feature type="compositionally biased region" description="Basic and acidic residues" evidence="1">
    <location>
        <begin position="54"/>
        <end position="65"/>
    </location>
</feature>
<evidence type="ECO:0000256" key="1">
    <source>
        <dbReference type="SAM" id="MobiDB-lite"/>
    </source>
</evidence>
<evidence type="ECO:0000313" key="3">
    <source>
        <dbReference type="Proteomes" id="UP001054889"/>
    </source>
</evidence>
<organism evidence="2 3">
    <name type="scientific">Eleusine coracana subsp. coracana</name>
    <dbReference type="NCBI Taxonomy" id="191504"/>
    <lineage>
        <taxon>Eukaryota</taxon>
        <taxon>Viridiplantae</taxon>
        <taxon>Streptophyta</taxon>
        <taxon>Embryophyta</taxon>
        <taxon>Tracheophyta</taxon>
        <taxon>Spermatophyta</taxon>
        <taxon>Magnoliopsida</taxon>
        <taxon>Liliopsida</taxon>
        <taxon>Poales</taxon>
        <taxon>Poaceae</taxon>
        <taxon>PACMAD clade</taxon>
        <taxon>Chloridoideae</taxon>
        <taxon>Cynodonteae</taxon>
        <taxon>Eleusininae</taxon>
        <taxon>Eleusine</taxon>
    </lineage>
</organism>
<keyword evidence="3" id="KW-1185">Reference proteome</keyword>
<evidence type="ECO:0000313" key="2">
    <source>
        <dbReference type="EMBL" id="GJM93411.1"/>
    </source>
</evidence>
<protein>
    <submittedName>
        <fullName evidence="2">Uncharacterized protein</fullName>
    </submittedName>
</protein>
<comment type="caution">
    <text evidence="2">The sequence shown here is derived from an EMBL/GenBank/DDBJ whole genome shotgun (WGS) entry which is preliminary data.</text>
</comment>
<sequence length="104" mass="10400">MFDSQSPGAVTPTFSLFATKPAMPMEVLAKTFLMTEDEKKGWEGGEGRPTGEAVDGRGQRGDRGAAGHGGGGRRSGVAGAGVSMATKATVEAAEEVAVEGASAG</sequence>
<gene>
    <name evidence="2" type="primary">ga09964</name>
    <name evidence="2" type="ORF">PR202_ga09964</name>
</gene>
<reference evidence="2" key="1">
    <citation type="journal article" date="2018" name="DNA Res.">
        <title>Multiple hybrid de novo genome assembly of finger millet, an orphan allotetraploid crop.</title>
        <authorList>
            <person name="Hatakeyama M."/>
            <person name="Aluri S."/>
            <person name="Balachadran M.T."/>
            <person name="Sivarajan S.R."/>
            <person name="Patrignani A."/>
            <person name="Gruter S."/>
            <person name="Poveda L."/>
            <person name="Shimizu-Inatsugi R."/>
            <person name="Baeten J."/>
            <person name="Francoijs K.J."/>
            <person name="Nataraja K.N."/>
            <person name="Reddy Y.A.N."/>
            <person name="Phadnis S."/>
            <person name="Ravikumar R.L."/>
            <person name="Schlapbach R."/>
            <person name="Sreeman S.M."/>
            <person name="Shimizu K.K."/>
        </authorList>
    </citation>
    <scope>NUCLEOTIDE SEQUENCE</scope>
</reference>
<dbReference type="AlphaFoldDB" id="A0AAV5C4F7"/>
<proteinExistence type="predicted"/>
<feature type="region of interest" description="Disordered" evidence="1">
    <location>
        <begin position="37"/>
        <end position="80"/>
    </location>
</feature>
<dbReference type="EMBL" id="BQKI01000004">
    <property type="protein sequence ID" value="GJM93411.1"/>
    <property type="molecule type" value="Genomic_DNA"/>
</dbReference>
<reference evidence="2" key="2">
    <citation type="submission" date="2021-12" db="EMBL/GenBank/DDBJ databases">
        <title>Resequencing data analysis of finger millet.</title>
        <authorList>
            <person name="Hatakeyama M."/>
            <person name="Aluri S."/>
            <person name="Balachadran M.T."/>
            <person name="Sivarajan S.R."/>
            <person name="Poveda L."/>
            <person name="Shimizu-Inatsugi R."/>
            <person name="Schlapbach R."/>
            <person name="Sreeman S.M."/>
            <person name="Shimizu K.K."/>
        </authorList>
    </citation>
    <scope>NUCLEOTIDE SEQUENCE</scope>
</reference>
<accession>A0AAV5C4F7</accession>
<name>A0AAV5C4F7_ELECO</name>